<proteinExistence type="predicted"/>
<dbReference type="InterPro" id="IPR013517">
    <property type="entry name" value="FG-GAP"/>
</dbReference>
<feature type="non-terminal residue" evidence="2">
    <location>
        <position position="544"/>
    </location>
</feature>
<sequence>FGVILIPRLEDYFSDIDEEDVLTFTAQALGGGLDSLSFTASESFAAIGRMANYNGTRVMTVKRSKLKQQSDKEVASFLQNNETLFANNDSDNMLNRHRKPTHNESLSQVNTLESEKDKFYQQFFETESRITDSSKNRFFSNGGSRGDAIKSEKDLFDHGFVKEDSDGTDIYRNSSTTRTDSTALIVYPTENYMGEINIRVTATDSSGASVDDIITLNIENFNDAPFVAYPHDDILVYVGSEPVLLYQQPNLSYWTGYQAFMQYEYSPDNLGVFDDPDMLSGDILTITAQPLDETLVTIEYNSGGIRESASLTLFVENGPGETDIVLSATDIAGLSVSDTVHVTVASVPSGIFGLPKTISELSLALSVYATDLDGDDDVDVLGTGYHTDGFLWWENDGSQVFTEHNLEGDAEQVNSAYAADLDGDGDMDIIEAGHKIEWFENEGTQDFTEHIIESDFSGAISVYATDVDGDGNVDILGAGNNITWFENEITQEGTQGFTEHTIATWFDCQYSNTCGGARDVYAADVDGDGDVDILGATYNTQVPY</sequence>
<dbReference type="AlphaFoldDB" id="A0A382EYW2"/>
<dbReference type="InterPro" id="IPR028994">
    <property type="entry name" value="Integrin_alpha_N"/>
</dbReference>
<evidence type="ECO:0008006" key="3">
    <source>
        <dbReference type="Google" id="ProtNLM"/>
    </source>
</evidence>
<evidence type="ECO:0000256" key="1">
    <source>
        <dbReference type="ARBA" id="ARBA00022729"/>
    </source>
</evidence>
<dbReference type="PANTHER" id="PTHR44103:SF1">
    <property type="entry name" value="PROPROTEIN CONVERTASE P"/>
    <property type="match status" value="1"/>
</dbReference>
<dbReference type="SUPFAM" id="SSF69318">
    <property type="entry name" value="Integrin alpha N-terminal domain"/>
    <property type="match status" value="1"/>
</dbReference>
<organism evidence="2">
    <name type="scientific">marine metagenome</name>
    <dbReference type="NCBI Taxonomy" id="408172"/>
    <lineage>
        <taxon>unclassified sequences</taxon>
        <taxon>metagenomes</taxon>
        <taxon>ecological metagenomes</taxon>
    </lineage>
</organism>
<dbReference type="Pfam" id="PF13517">
    <property type="entry name" value="FG-GAP_3"/>
    <property type="match status" value="2"/>
</dbReference>
<feature type="non-terminal residue" evidence="2">
    <location>
        <position position="1"/>
    </location>
</feature>
<evidence type="ECO:0000313" key="2">
    <source>
        <dbReference type="EMBL" id="SVB55027.1"/>
    </source>
</evidence>
<gene>
    <name evidence="2" type="ORF">METZ01_LOCUS207881</name>
</gene>
<accession>A0A382EYW2</accession>
<dbReference type="EMBL" id="UINC01046690">
    <property type="protein sequence ID" value="SVB55027.1"/>
    <property type="molecule type" value="Genomic_DNA"/>
</dbReference>
<keyword evidence="1" id="KW-0732">Signal</keyword>
<dbReference type="PANTHER" id="PTHR44103">
    <property type="entry name" value="PROPROTEIN CONVERTASE P"/>
    <property type="match status" value="1"/>
</dbReference>
<protein>
    <recommendedName>
        <fullName evidence="3">Cadherin domain-containing protein</fullName>
    </recommendedName>
</protein>
<reference evidence="2" key="1">
    <citation type="submission" date="2018-05" db="EMBL/GenBank/DDBJ databases">
        <authorList>
            <person name="Lanie J.A."/>
            <person name="Ng W.-L."/>
            <person name="Kazmierczak K.M."/>
            <person name="Andrzejewski T.M."/>
            <person name="Davidsen T.M."/>
            <person name="Wayne K.J."/>
            <person name="Tettelin H."/>
            <person name="Glass J.I."/>
            <person name="Rusch D."/>
            <person name="Podicherti R."/>
            <person name="Tsui H.-C.T."/>
            <person name="Winkler M.E."/>
        </authorList>
    </citation>
    <scope>NUCLEOTIDE SEQUENCE</scope>
</reference>
<name>A0A382EYW2_9ZZZZ</name>